<dbReference type="Gene3D" id="1.10.10.10">
    <property type="entry name" value="Winged helix-like DNA-binding domain superfamily/Winged helix DNA-binding domain"/>
    <property type="match status" value="1"/>
</dbReference>
<protein>
    <submittedName>
        <fullName evidence="5">Helix-turn-helix domain-containing protein</fullName>
    </submittedName>
</protein>
<dbReference type="InterPro" id="IPR014710">
    <property type="entry name" value="RmlC-like_jellyroll"/>
</dbReference>
<dbReference type="Gene3D" id="2.60.120.10">
    <property type="entry name" value="Jelly Rolls"/>
    <property type="match status" value="1"/>
</dbReference>
<dbReference type="EMBL" id="WTVN01000048">
    <property type="protein sequence ID" value="NMG46107.1"/>
    <property type="molecule type" value="Genomic_DNA"/>
</dbReference>
<evidence type="ECO:0000256" key="3">
    <source>
        <dbReference type="ARBA" id="ARBA00023163"/>
    </source>
</evidence>
<dbReference type="InterPro" id="IPR050397">
    <property type="entry name" value="Env_Response_Regulators"/>
</dbReference>
<dbReference type="PANTHER" id="PTHR24567">
    <property type="entry name" value="CRP FAMILY TRANSCRIPTIONAL REGULATORY PROTEIN"/>
    <property type="match status" value="1"/>
</dbReference>
<evidence type="ECO:0000313" key="6">
    <source>
        <dbReference type="Proteomes" id="UP000623795"/>
    </source>
</evidence>
<evidence type="ECO:0000313" key="5">
    <source>
        <dbReference type="EMBL" id="NMG46107.1"/>
    </source>
</evidence>
<dbReference type="SUPFAM" id="SSF46785">
    <property type="entry name" value="Winged helix' DNA-binding domain"/>
    <property type="match status" value="1"/>
</dbReference>
<dbReference type="RefSeq" id="WP_169257933.1">
    <property type="nucleotide sequence ID" value="NZ_WTVN01000048.1"/>
</dbReference>
<keyword evidence="6" id="KW-1185">Reference proteome</keyword>
<dbReference type="InterPro" id="IPR000595">
    <property type="entry name" value="cNMP-bd_dom"/>
</dbReference>
<dbReference type="InterPro" id="IPR012318">
    <property type="entry name" value="HTH_CRP"/>
</dbReference>
<dbReference type="InterPro" id="IPR036390">
    <property type="entry name" value="WH_DNA-bd_sf"/>
</dbReference>
<accession>A0ABX1Q5Q8</accession>
<keyword evidence="2" id="KW-0238">DNA-binding</keyword>
<dbReference type="Proteomes" id="UP000623795">
    <property type="component" value="Unassembled WGS sequence"/>
</dbReference>
<name>A0ABX1Q5Q8_9RHOO</name>
<evidence type="ECO:0000259" key="4">
    <source>
        <dbReference type="PROSITE" id="PS51063"/>
    </source>
</evidence>
<dbReference type="CDD" id="cd00038">
    <property type="entry name" value="CAP_ED"/>
    <property type="match status" value="1"/>
</dbReference>
<feature type="domain" description="HTH crp-type" evidence="4">
    <location>
        <begin position="152"/>
        <end position="213"/>
    </location>
</feature>
<dbReference type="SUPFAM" id="SSF51206">
    <property type="entry name" value="cAMP-binding domain-like"/>
    <property type="match status" value="1"/>
</dbReference>
<dbReference type="PROSITE" id="PS51063">
    <property type="entry name" value="HTH_CRP_2"/>
    <property type="match status" value="1"/>
</dbReference>
<keyword evidence="1" id="KW-0805">Transcription regulation</keyword>
<dbReference type="InterPro" id="IPR018490">
    <property type="entry name" value="cNMP-bd_dom_sf"/>
</dbReference>
<dbReference type="PANTHER" id="PTHR24567:SF74">
    <property type="entry name" value="HTH-TYPE TRANSCRIPTIONAL REGULATOR ARCR"/>
    <property type="match status" value="1"/>
</dbReference>
<dbReference type="SMART" id="SM00419">
    <property type="entry name" value="HTH_CRP"/>
    <property type="match status" value="1"/>
</dbReference>
<gene>
    <name evidence="5" type="ORF">GPA22_20515</name>
</gene>
<evidence type="ECO:0000256" key="1">
    <source>
        <dbReference type="ARBA" id="ARBA00023015"/>
    </source>
</evidence>
<dbReference type="Pfam" id="PF13545">
    <property type="entry name" value="HTH_Crp_2"/>
    <property type="match status" value="1"/>
</dbReference>
<organism evidence="5 6">
    <name type="scientific">Aromatoleum toluvorans</name>
    <dbReference type="NCBI Taxonomy" id="92002"/>
    <lineage>
        <taxon>Bacteria</taxon>
        <taxon>Pseudomonadati</taxon>
        <taxon>Pseudomonadota</taxon>
        <taxon>Betaproteobacteria</taxon>
        <taxon>Rhodocyclales</taxon>
        <taxon>Rhodocyclaceae</taxon>
        <taxon>Aromatoleum</taxon>
    </lineage>
</organism>
<comment type="caution">
    <text evidence="5">The sequence shown here is derived from an EMBL/GenBank/DDBJ whole genome shotgun (WGS) entry which is preliminary data.</text>
</comment>
<sequence length="233" mass="25453">MSPQPPDPALAAAHYPMIGTLPEAARHRLLAAGRWARVPAGTLLFDDHQACEGFPFVVEGSVRVVKCAPNGRELPLYRVTPGETCIISSSCLLGHEDYNARGIAETDTVLLMLPKAEFDALLAEPTFRGFVFHLFAERIADLMQLIEEVAFHRLDQRLAGLLLGKGRLLHVTHQQLADELGSVREFVSRLLKGFAAQGLVKLSREQIEILDPAGLRRVASDGRQAEGGRTGAM</sequence>
<proteinExistence type="predicted"/>
<dbReference type="InterPro" id="IPR036388">
    <property type="entry name" value="WH-like_DNA-bd_sf"/>
</dbReference>
<dbReference type="Pfam" id="PF00027">
    <property type="entry name" value="cNMP_binding"/>
    <property type="match status" value="1"/>
</dbReference>
<keyword evidence="3" id="KW-0804">Transcription</keyword>
<reference evidence="5 6" key="1">
    <citation type="submission" date="2019-12" db="EMBL/GenBank/DDBJ databases">
        <title>Comparative genomics gives insights into the taxonomy of the Azoarcus-Aromatoleum group and reveals separate origins of nif in the plant-associated Azoarcus and non-plant-associated Aromatoleum sub-groups.</title>
        <authorList>
            <person name="Lafos M."/>
            <person name="Maluk M."/>
            <person name="Batista M."/>
            <person name="Junghare M."/>
            <person name="Carmona M."/>
            <person name="Faoro H."/>
            <person name="Cruz L.M."/>
            <person name="Battistoni F."/>
            <person name="De Souza E."/>
            <person name="Pedrosa F."/>
            <person name="Chen W.-M."/>
            <person name="Poole P.S."/>
            <person name="Dixon R.A."/>
            <person name="James E.K."/>
        </authorList>
    </citation>
    <scope>NUCLEOTIDE SEQUENCE [LARGE SCALE GENOMIC DNA]</scope>
    <source>
        <strain evidence="5 6">Td21</strain>
    </source>
</reference>
<evidence type="ECO:0000256" key="2">
    <source>
        <dbReference type="ARBA" id="ARBA00023125"/>
    </source>
</evidence>